<dbReference type="OrthoDB" id="2964549at2"/>
<proteinExistence type="predicted"/>
<dbReference type="EMBL" id="QKZI01000001">
    <property type="protein sequence ID" value="PZX07054.1"/>
    <property type="molecule type" value="Genomic_DNA"/>
</dbReference>
<name>A0A2W7MPI3_9BACI</name>
<organism evidence="1 2">
    <name type="scientific">Psychrobacillus insolitus</name>
    <dbReference type="NCBI Taxonomy" id="1461"/>
    <lineage>
        <taxon>Bacteria</taxon>
        <taxon>Bacillati</taxon>
        <taxon>Bacillota</taxon>
        <taxon>Bacilli</taxon>
        <taxon>Bacillales</taxon>
        <taxon>Bacillaceae</taxon>
        <taxon>Psychrobacillus</taxon>
    </lineage>
</organism>
<dbReference type="RefSeq" id="WP_111437746.1">
    <property type="nucleotide sequence ID" value="NZ_QKZI01000001.1"/>
</dbReference>
<keyword evidence="2" id="KW-1185">Reference proteome</keyword>
<dbReference type="Proteomes" id="UP000248646">
    <property type="component" value="Unassembled WGS sequence"/>
</dbReference>
<evidence type="ECO:0000313" key="1">
    <source>
        <dbReference type="EMBL" id="PZX07054.1"/>
    </source>
</evidence>
<evidence type="ECO:0008006" key="3">
    <source>
        <dbReference type="Google" id="ProtNLM"/>
    </source>
</evidence>
<gene>
    <name evidence="1" type="ORF">C7437_101160</name>
</gene>
<reference evidence="1 2" key="1">
    <citation type="submission" date="2018-06" db="EMBL/GenBank/DDBJ databases">
        <title>Genomic Encyclopedia of Type Strains, Phase IV (KMG-IV): sequencing the most valuable type-strain genomes for metagenomic binning, comparative biology and taxonomic classification.</title>
        <authorList>
            <person name="Goeker M."/>
        </authorList>
    </citation>
    <scope>NUCLEOTIDE SEQUENCE [LARGE SCALE GENOMIC DNA]</scope>
    <source>
        <strain evidence="1 2">DSM 5</strain>
    </source>
</reference>
<accession>A0A2W7MPI3</accession>
<dbReference type="AlphaFoldDB" id="A0A2W7MPI3"/>
<evidence type="ECO:0000313" key="2">
    <source>
        <dbReference type="Proteomes" id="UP000248646"/>
    </source>
</evidence>
<protein>
    <recommendedName>
        <fullName evidence="3">Stage VI sporulation protein D</fullName>
    </recommendedName>
</protein>
<sequence length="218" mass="24932">MEVKTWDVKEQFLFPQSFGIPKDIKDAVVTPQIEQKETDDSIQIVGIYHITCHVEFEEGEHTHHGESEFTQIEDLDVQGEIGYFEYAVPMSVEILKSKVEPGSSPTLNVQQIKYKTAEHASIEISWSVQCEFETAKPVVLEMPKLEVDVPKKEVEMPKQEVEIPNQEIEVQAVEEAIVIPQEQSELQFIFDLDDGYTKHTFPSNNILVKQKADEAQQD</sequence>
<comment type="caution">
    <text evidence="1">The sequence shown here is derived from an EMBL/GenBank/DDBJ whole genome shotgun (WGS) entry which is preliminary data.</text>
</comment>